<keyword evidence="4" id="KW-0175">Coiled coil</keyword>
<keyword evidence="10" id="KW-0131">Cell cycle</keyword>
<feature type="compositionally biased region" description="Basic and acidic residues" evidence="5">
    <location>
        <begin position="375"/>
        <end position="384"/>
    </location>
</feature>
<evidence type="ECO:0000256" key="1">
    <source>
        <dbReference type="ARBA" id="ARBA00004196"/>
    </source>
</evidence>
<keyword evidence="3" id="KW-0813">Transport</keyword>
<dbReference type="InterPro" id="IPR058627">
    <property type="entry name" value="MdtA-like_C"/>
</dbReference>
<dbReference type="Pfam" id="PF25917">
    <property type="entry name" value="BSH_RND"/>
    <property type="match status" value="1"/>
</dbReference>
<dbReference type="AlphaFoldDB" id="A0A6J4DZU4"/>
<organism evidence="10 12">
    <name type="scientific">Pseudomonas tohonis</name>
    <dbReference type="NCBI Taxonomy" id="2725477"/>
    <lineage>
        <taxon>Bacteria</taxon>
        <taxon>Pseudomonadati</taxon>
        <taxon>Pseudomonadota</taxon>
        <taxon>Gammaproteobacteria</taxon>
        <taxon>Pseudomonadales</taxon>
        <taxon>Pseudomonadaceae</taxon>
        <taxon>Pseudomonas</taxon>
    </lineage>
</organism>
<dbReference type="GO" id="GO:0015562">
    <property type="term" value="F:efflux transmembrane transporter activity"/>
    <property type="evidence" value="ECO:0007669"/>
    <property type="project" value="TreeGrafter"/>
</dbReference>
<evidence type="ECO:0000256" key="4">
    <source>
        <dbReference type="ARBA" id="ARBA00023054"/>
    </source>
</evidence>
<dbReference type="EMBL" id="BQKM01000017">
    <property type="protein sequence ID" value="GJN55332.1"/>
    <property type="molecule type" value="Genomic_DNA"/>
</dbReference>
<comment type="similarity">
    <text evidence="2">Belongs to the membrane fusion protein (MFP) (TC 8.A.1) family.</text>
</comment>
<dbReference type="Gene3D" id="2.40.30.170">
    <property type="match status" value="1"/>
</dbReference>
<accession>A0A6J4DZU4</accession>
<evidence type="ECO:0000259" key="7">
    <source>
        <dbReference type="Pfam" id="PF25917"/>
    </source>
</evidence>
<dbReference type="Gene3D" id="2.40.420.20">
    <property type="match status" value="1"/>
</dbReference>
<dbReference type="InterPro" id="IPR058792">
    <property type="entry name" value="Beta-barrel_RND_2"/>
</dbReference>
<feature type="domain" description="Multidrug resistance protein MdtA-like C-terminal permuted SH3" evidence="9">
    <location>
        <begin position="323"/>
        <end position="354"/>
    </location>
</feature>
<gene>
    <name evidence="10" type="ORF">TUM18999_13740</name>
    <name evidence="11" type="ORF">TUM20286_50840</name>
</gene>
<dbReference type="Pfam" id="PF25954">
    <property type="entry name" value="Beta-barrel_RND_2"/>
    <property type="match status" value="1"/>
</dbReference>
<dbReference type="InterPro" id="IPR006143">
    <property type="entry name" value="RND_pump_MFP"/>
</dbReference>
<evidence type="ECO:0000313" key="11">
    <source>
        <dbReference type="EMBL" id="GJN55332.1"/>
    </source>
</evidence>
<feature type="domain" description="Multidrug resistance protein MdtA-like alpha-helical hairpin" evidence="6">
    <location>
        <begin position="104"/>
        <end position="163"/>
    </location>
</feature>
<dbReference type="Pfam" id="PF25967">
    <property type="entry name" value="RND-MFP_C"/>
    <property type="match status" value="1"/>
</dbReference>
<dbReference type="InterPro" id="IPR058624">
    <property type="entry name" value="MdtA-like_HH"/>
</dbReference>
<dbReference type="EMBL" id="AP023189">
    <property type="protein sequence ID" value="BCG23183.1"/>
    <property type="molecule type" value="Genomic_DNA"/>
</dbReference>
<protein>
    <submittedName>
        <fullName evidence="10">Resistance-nodulation-cell division (RND) efflux membrane fusion protein</fullName>
    </submittedName>
    <submittedName>
        <fullName evidence="11">Resistance-nodulation-cell division efflux membrane fusion protein</fullName>
    </submittedName>
</protein>
<dbReference type="PANTHER" id="PTHR30469:SF11">
    <property type="entry name" value="BLL4320 PROTEIN"/>
    <property type="match status" value="1"/>
</dbReference>
<feature type="domain" description="Multidrug resistance protein MdtA-like barrel-sandwich hybrid" evidence="7">
    <location>
        <begin position="70"/>
        <end position="192"/>
    </location>
</feature>
<dbReference type="FunFam" id="2.40.30.170:FF:000010">
    <property type="entry name" value="Efflux RND transporter periplasmic adaptor subunit"/>
    <property type="match status" value="1"/>
</dbReference>
<evidence type="ECO:0000313" key="13">
    <source>
        <dbReference type="Proteomes" id="UP001054892"/>
    </source>
</evidence>
<dbReference type="KEGG" id="ptw:TUM18999_13740"/>
<dbReference type="Pfam" id="PF25876">
    <property type="entry name" value="HH_MFP_RND"/>
    <property type="match status" value="1"/>
</dbReference>
<dbReference type="InterPro" id="IPR058625">
    <property type="entry name" value="MdtA-like_BSH"/>
</dbReference>
<feature type="region of interest" description="Disordered" evidence="5">
    <location>
        <begin position="363"/>
        <end position="384"/>
    </location>
</feature>
<dbReference type="Gene3D" id="2.40.50.100">
    <property type="match status" value="1"/>
</dbReference>
<evidence type="ECO:0000313" key="10">
    <source>
        <dbReference type="EMBL" id="BCG23183.1"/>
    </source>
</evidence>
<evidence type="ECO:0000259" key="6">
    <source>
        <dbReference type="Pfam" id="PF25876"/>
    </source>
</evidence>
<keyword evidence="13" id="KW-1185">Reference proteome</keyword>
<evidence type="ECO:0000259" key="9">
    <source>
        <dbReference type="Pfam" id="PF25967"/>
    </source>
</evidence>
<name>A0A6J4DZU4_9PSED</name>
<feature type="domain" description="CusB-like beta-barrel" evidence="8">
    <location>
        <begin position="202"/>
        <end position="272"/>
    </location>
</feature>
<dbReference type="Proteomes" id="UP000509383">
    <property type="component" value="Chromosome"/>
</dbReference>
<evidence type="ECO:0000256" key="2">
    <source>
        <dbReference type="ARBA" id="ARBA00009477"/>
    </source>
</evidence>
<dbReference type="Proteomes" id="UP001054892">
    <property type="component" value="Unassembled WGS sequence"/>
</dbReference>
<keyword evidence="10" id="KW-0132">Cell division</keyword>
<dbReference type="GO" id="GO:0051301">
    <property type="term" value="P:cell division"/>
    <property type="evidence" value="ECO:0007669"/>
    <property type="project" value="UniProtKB-KW"/>
</dbReference>
<dbReference type="PANTHER" id="PTHR30469">
    <property type="entry name" value="MULTIDRUG RESISTANCE PROTEIN MDTA"/>
    <property type="match status" value="1"/>
</dbReference>
<dbReference type="Gene3D" id="1.10.287.470">
    <property type="entry name" value="Helix hairpin bin"/>
    <property type="match status" value="1"/>
</dbReference>
<dbReference type="RefSeq" id="WP_173179699.1">
    <property type="nucleotide sequence ID" value="NZ_AP023189.1"/>
</dbReference>
<evidence type="ECO:0000313" key="12">
    <source>
        <dbReference type="Proteomes" id="UP000509383"/>
    </source>
</evidence>
<evidence type="ECO:0000259" key="8">
    <source>
        <dbReference type="Pfam" id="PF25954"/>
    </source>
</evidence>
<reference evidence="10 12" key="1">
    <citation type="submission" date="2020-05" db="EMBL/GenBank/DDBJ databases">
        <title>Characterization of novel class B3 metallo-beta-lactamase from novel Pseudomonas species.</title>
        <authorList>
            <person name="Yamada K."/>
            <person name="Aoki K."/>
            <person name="Ishii Y."/>
        </authorList>
    </citation>
    <scope>NUCLEOTIDE SEQUENCE [LARGE SCALE GENOMIC DNA]</scope>
    <source>
        <strain evidence="10 12">TUM18999</strain>
        <strain evidence="11 13">TUM20286</strain>
    </source>
</reference>
<dbReference type="GO" id="GO:1990281">
    <property type="term" value="C:efflux pump complex"/>
    <property type="evidence" value="ECO:0007669"/>
    <property type="project" value="TreeGrafter"/>
</dbReference>
<dbReference type="NCBIfam" id="TIGR01730">
    <property type="entry name" value="RND_mfp"/>
    <property type="match status" value="1"/>
</dbReference>
<evidence type="ECO:0000256" key="3">
    <source>
        <dbReference type="ARBA" id="ARBA00022448"/>
    </source>
</evidence>
<evidence type="ECO:0000256" key="5">
    <source>
        <dbReference type="SAM" id="MobiDB-lite"/>
    </source>
</evidence>
<comment type="subcellular location">
    <subcellularLocation>
        <location evidence="1">Cell envelope</location>
    </subcellularLocation>
</comment>
<proteinExistence type="inferred from homology"/>
<sequence>MLLRRMLIMLGVVILVVAALAAYKFFSIKQQIAMFTAPKPAISVSAAKAVEVPWQERLPAIGSLKAFQGVDLTVEVGGTVQEVQFLSGEKVKLGQPLIQMDSDVEQASLATAEAALALARVEFERGRSLVNRQNISKSEFDRLSSELQKSTASVAQLKAMLAKKRIVAPFAGTIGIRQVDVGDFLSSGTTIATLQDLSTLFLDFYLPEQAVPKLAIGQHVRISVAAYPGEFFEGAIAAINPKVEDSTRNLQVRALLQNPDSKLLPGMFANLEVLLPGDNLRIVVPETAITYTLYGNSVYVIDAKKGEDGQALKDDKGQPVLVVERRFVETGQRRDGKVVVLKGLKADEQVVTAGQLKLDNGSNVAIADDQAQQPKTDKQASAEQ</sequence>
<dbReference type="SUPFAM" id="SSF111369">
    <property type="entry name" value="HlyD-like secretion proteins"/>
    <property type="match status" value="1"/>
</dbReference>